<evidence type="ECO:0000313" key="1">
    <source>
        <dbReference type="EMBL" id="AIU94790.1"/>
    </source>
</evidence>
<dbReference type="EMBL" id="KM267664">
    <property type="protein sequence ID" value="AIU94790.1"/>
    <property type="molecule type" value="mRNA"/>
</dbReference>
<protein>
    <submittedName>
        <fullName evidence="1">Uncharacterized protein</fullName>
    </submittedName>
</protein>
<proteinExistence type="evidence at transcript level"/>
<dbReference type="AlphaFoldDB" id="A0A0A0R232"/>
<reference evidence="1" key="1">
    <citation type="submission" date="2014-07" db="EMBL/GenBank/DDBJ databases">
        <authorList>
            <person name="Ciesielski A.L."/>
            <person name="Cooling G.T."/>
            <person name="Frankie M.C."/>
            <person name="Lierz K.L."/>
            <person name="Miller C.S."/>
            <person name="Rackow A.R."/>
            <person name="Uddin N."/>
            <person name="Dean M.A."/>
        </authorList>
    </citation>
    <scope>NUCLEOTIDE SEQUENCE</scope>
</reference>
<organism evidence="1">
    <name type="scientific">Phragmatopoma lapidosa</name>
    <dbReference type="NCBI Taxonomy" id="341668"/>
    <lineage>
        <taxon>Eukaryota</taxon>
        <taxon>Metazoa</taxon>
        <taxon>Spiralia</taxon>
        <taxon>Lophotrochozoa</taxon>
        <taxon>Annelida</taxon>
        <taxon>Polychaeta</taxon>
        <taxon>Sedentaria</taxon>
        <taxon>Canalipalpata</taxon>
        <taxon>Sabellida</taxon>
        <taxon>Sabellariidae</taxon>
        <taxon>Phragmatopoma</taxon>
    </lineage>
</organism>
<accession>A0A0A0R232</accession>
<sequence>MKDHKDDTIVLDGIEIPLESVFAKYLDPISKAVEKSYQIAKKLQKKIDGNIEWDLPNADDISHLISSAEAYIKAFEDLRKFVADNVTKVPDLKTVPLTKEMLDDLTSQLETVKKMPFY</sequence>
<name>A0A0A0R232_9ANNE</name>